<dbReference type="EMBL" id="CP133623">
    <property type="protein sequence ID" value="WMV59142.1"/>
    <property type="molecule type" value="Genomic_DNA"/>
</dbReference>
<dbReference type="Proteomes" id="UP001234989">
    <property type="component" value="Chromosome 12"/>
</dbReference>
<dbReference type="PANTHER" id="PTHR31973:SF189">
    <property type="entry name" value="TRANSPOSASE, MUDR, PLANT, MULE TRANSPOSASE DOMAIN PROTEIN-RELATED"/>
    <property type="match status" value="1"/>
</dbReference>
<evidence type="ECO:0000313" key="1">
    <source>
        <dbReference type="EMBL" id="WMV59142.1"/>
    </source>
</evidence>
<dbReference type="PANTHER" id="PTHR31973">
    <property type="entry name" value="POLYPROTEIN, PUTATIVE-RELATED"/>
    <property type="match status" value="1"/>
</dbReference>
<gene>
    <name evidence="1" type="ORF">MTR67_052527</name>
</gene>
<protein>
    <submittedName>
        <fullName evidence="1">Uncharacterized protein</fullName>
    </submittedName>
</protein>
<accession>A0AAF0V734</accession>
<sequence>MTLQKMQDSFLDEYNRLEAYANEIRMTNPGSDVVINLSKDAMEQGKRKFLKMYICFNAMKVGWKEGLRPFIGLDRDLFKGPMQGAITGGYGTRL</sequence>
<proteinExistence type="predicted"/>
<organism evidence="1 2">
    <name type="scientific">Solanum verrucosum</name>
    <dbReference type="NCBI Taxonomy" id="315347"/>
    <lineage>
        <taxon>Eukaryota</taxon>
        <taxon>Viridiplantae</taxon>
        <taxon>Streptophyta</taxon>
        <taxon>Embryophyta</taxon>
        <taxon>Tracheophyta</taxon>
        <taxon>Spermatophyta</taxon>
        <taxon>Magnoliopsida</taxon>
        <taxon>eudicotyledons</taxon>
        <taxon>Gunneridae</taxon>
        <taxon>Pentapetalae</taxon>
        <taxon>asterids</taxon>
        <taxon>lamiids</taxon>
        <taxon>Solanales</taxon>
        <taxon>Solanaceae</taxon>
        <taxon>Solanoideae</taxon>
        <taxon>Solaneae</taxon>
        <taxon>Solanum</taxon>
    </lineage>
</organism>
<reference evidence="1" key="1">
    <citation type="submission" date="2023-08" db="EMBL/GenBank/DDBJ databases">
        <title>A de novo genome assembly of Solanum verrucosum Schlechtendal, a Mexican diploid species geographically isolated from the other diploid A-genome species in potato relatives.</title>
        <authorList>
            <person name="Hosaka K."/>
        </authorList>
    </citation>
    <scope>NUCLEOTIDE SEQUENCE</scope>
    <source>
        <tissue evidence="1">Young leaves</tissue>
    </source>
</reference>
<keyword evidence="2" id="KW-1185">Reference proteome</keyword>
<evidence type="ECO:0000313" key="2">
    <source>
        <dbReference type="Proteomes" id="UP001234989"/>
    </source>
</evidence>
<dbReference type="AlphaFoldDB" id="A0AAF0V734"/>
<name>A0AAF0V734_SOLVR</name>